<keyword evidence="6" id="KW-1185">Reference proteome</keyword>
<dbReference type="PRINTS" id="PR00700">
    <property type="entry name" value="PRTYPHPHTASE"/>
</dbReference>
<gene>
    <name evidence="5" type="ORF">BCV69DRAFT_110651</name>
</gene>
<dbReference type="InterPro" id="IPR000387">
    <property type="entry name" value="Tyr_Pase_dom"/>
</dbReference>
<feature type="region of interest" description="Disordered" evidence="2">
    <location>
        <begin position="1"/>
        <end position="20"/>
    </location>
</feature>
<dbReference type="InterPro" id="IPR050348">
    <property type="entry name" value="Protein-Tyr_Phosphatase"/>
</dbReference>
<feature type="compositionally biased region" description="Polar residues" evidence="2">
    <location>
        <begin position="254"/>
        <end position="263"/>
    </location>
</feature>
<dbReference type="SUPFAM" id="SSF52799">
    <property type="entry name" value="(Phosphotyrosine protein) phosphatases II"/>
    <property type="match status" value="1"/>
</dbReference>
<sequence>MTPRHSSSAAFSAPPPNSDAQTLFKHARQVFDECDSLRESYWELQRRGEKKQAQAAKQEAKELLATLGLAGAGIGQERMQGEVDREWSYQKGDAGGEHNRWANVRPWDHAMLPEPYLNASTIPPLAWAPQKDIKTLQPFVASQAPLPNTFSTFWHHFLSSGARLVVNLTPVYDAYGMTKVRKSHQYWPDHRKQPFDAGDGWEVELVRQTKHTTRTKPDSDTQSEVEARTTAPPAARLMDRAIGASGSGSGSGSTTKNSGHATGSSSSSGSGSDSRRSSHQSSHQPDKDWTIVRRDLLIRPPQKWEPAPLASYVDALYDCTGTGPHHSPTAVNRANPDGSGWPVTLLHVDAWADGGADSSLNFCRLVDLVQDTQRRLCPASSSPVPPIWVHCSAGIGRTGTLVAGMMARALASSHEPTLRAYPAEKIVLILWRYLRERRYGMITTPQQAMMVADEIERVRRGLT</sequence>
<dbReference type="Gene3D" id="3.90.190.10">
    <property type="entry name" value="Protein tyrosine phosphatase superfamily"/>
    <property type="match status" value="2"/>
</dbReference>
<evidence type="ECO:0000259" key="4">
    <source>
        <dbReference type="PROSITE" id="PS50056"/>
    </source>
</evidence>
<evidence type="ECO:0000259" key="3">
    <source>
        <dbReference type="PROSITE" id="PS50055"/>
    </source>
</evidence>
<feature type="region of interest" description="Disordered" evidence="2">
    <location>
        <begin position="208"/>
        <end position="288"/>
    </location>
</feature>
<name>A0A316UGU3_9BASI</name>
<evidence type="ECO:0000313" key="5">
    <source>
        <dbReference type="EMBL" id="PWN23153.1"/>
    </source>
</evidence>
<dbReference type="Proteomes" id="UP000245942">
    <property type="component" value="Unassembled WGS sequence"/>
</dbReference>
<dbReference type="PROSITE" id="PS50055">
    <property type="entry name" value="TYR_PHOSPHATASE_PTP"/>
    <property type="match status" value="1"/>
</dbReference>
<comment type="similarity">
    <text evidence="1">Belongs to the protein-tyrosine phosphatase family. Non-receptor class subfamily.</text>
</comment>
<dbReference type="OrthoDB" id="10253954at2759"/>
<dbReference type="InterPro" id="IPR003595">
    <property type="entry name" value="Tyr_Pase_cat"/>
</dbReference>
<dbReference type="Pfam" id="PF00102">
    <property type="entry name" value="Y_phosphatase"/>
    <property type="match status" value="2"/>
</dbReference>
<dbReference type="InterPro" id="IPR029021">
    <property type="entry name" value="Prot-tyrosine_phosphatase-like"/>
</dbReference>
<feature type="domain" description="Tyrosine specific protein phosphatases" evidence="4">
    <location>
        <begin position="363"/>
        <end position="449"/>
    </location>
</feature>
<dbReference type="AlphaFoldDB" id="A0A316UGU3"/>
<dbReference type="STRING" id="1684307.A0A316UGU3"/>
<dbReference type="PROSITE" id="PS50056">
    <property type="entry name" value="TYR_PHOSPHATASE_2"/>
    <property type="match status" value="1"/>
</dbReference>
<feature type="compositionally biased region" description="Low complexity" evidence="2">
    <location>
        <begin position="1"/>
        <end position="12"/>
    </location>
</feature>
<dbReference type="RefSeq" id="XP_025350313.1">
    <property type="nucleotide sequence ID" value="XM_025489077.1"/>
</dbReference>
<dbReference type="GeneID" id="37010811"/>
<dbReference type="InterPro" id="IPR000242">
    <property type="entry name" value="PTP_cat"/>
</dbReference>
<proteinExistence type="inferred from homology"/>
<dbReference type="SMART" id="SM00194">
    <property type="entry name" value="PTPc"/>
    <property type="match status" value="1"/>
</dbReference>
<dbReference type="PANTHER" id="PTHR19134">
    <property type="entry name" value="RECEPTOR-TYPE TYROSINE-PROTEIN PHOSPHATASE"/>
    <property type="match status" value="1"/>
</dbReference>
<dbReference type="EMBL" id="KZ819322">
    <property type="protein sequence ID" value="PWN23153.1"/>
    <property type="molecule type" value="Genomic_DNA"/>
</dbReference>
<dbReference type="PROSITE" id="PS00383">
    <property type="entry name" value="TYR_PHOSPHATASE_1"/>
    <property type="match status" value="1"/>
</dbReference>
<protein>
    <submittedName>
        <fullName evidence="5">Phosphatases II</fullName>
    </submittedName>
</protein>
<evidence type="ECO:0000256" key="2">
    <source>
        <dbReference type="SAM" id="MobiDB-lite"/>
    </source>
</evidence>
<evidence type="ECO:0000313" key="6">
    <source>
        <dbReference type="Proteomes" id="UP000245942"/>
    </source>
</evidence>
<dbReference type="SMART" id="SM00404">
    <property type="entry name" value="PTPc_motif"/>
    <property type="match status" value="1"/>
</dbReference>
<dbReference type="GO" id="GO:0004725">
    <property type="term" value="F:protein tyrosine phosphatase activity"/>
    <property type="evidence" value="ECO:0007669"/>
    <property type="project" value="InterPro"/>
</dbReference>
<feature type="domain" description="Tyrosine-protein phosphatase" evidence="3">
    <location>
        <begin position="99"/>
        <end position="458"/>
    </location>
</feature>
<dbReference type="InterPro" id="IPR016130">
    <property type="entry name" value="Tyr_Pase_AS"/>
</dbReference>
<dbReference type="PANTHER" id="PTHR19134:SF449">
    <property type="entry name" value="TYROSINE-PROTEIN PHOSPHATASE 1"/>
    <property type="match status" value="1"/>
</dbReference>
<organism evidence="5 6">
    <name type="scientific">Pseudomicrostroma glucosiphilum</name>
    <dbReference type="NCBI Taxonomy" id="1684307"/>
    <lineage>
        <taxon>Eukaryota</taxon>
        <taxon>Fungi</taxon>
        <taxon>Dikarya</taxon>
        <taxon>Basidiomycota</taxon>
        <taxon>Ustilaginomycotina</taxon>
        <taxon>Exobasidiomycetes</taxon>
        <taxon>Microstromatales</taxon>
        <taxon>Microstromatales incertae sedis</taxon>
        <taxon>Pseudomicrostroma</taxon>
    </lineage>
</organism>
<reference evidence="5 6" key="1">
    <citation type="journal article" date="2018" name="Mol. Biol. Evol.">
        <title>Broad Genomic Sampling Reveals a Smut Pathogenic Ancestry of the Fungal Clade Ustilaginomycotina.</title>
        <authorList>
            <person name="Kijpornyongpan T."/>
            <person name="Mondo S.J."/>
            <person name="Barry K."/>
            <person name="Sandor L."/>
            <person name="Lee J."/>
            <person name="Lipzen A."/>
            <person name="Pangilinan J."/>
            <person name="LaButti K."/>
            <person name="Hainaut M."/>
            <person name="Henrissat B."/>
            <person name="Grigoriev I.V."/>
            <person name="Spatafora J.W."/>
            <person name="Aime M.C."/>
        </authorList>
    </citation>
    <scope>NUCLEOTIDE SEQUENCE [LARGE SCALE GENOMIC DNA]</scope>
    <source>
        <strain evidence="5 6">MCA 4718</strain>
    </source>
</reference>
<accession>A0A316UGU3</accession>
<evidence type="ECO:0000256" key="1">
    <source>
        <dbReference type="ARBA" id="ARBA00009649"/>
    </source>
</evidence>